<dbReference type="PANTHER" id="PTHR42715:SF2">
    <property type="entry name" value="BETA-GLUCOSIDASE F-RELATED"/>
    <property type="match status" value="1"/>
</dbReference>
<keyword evidence="13" id="KW-1185">Reference proteome</keyword>
<dbReference type="FunFam" id="3.20.20.300:FF:000002">
    <property type="entry name" value="Probable beta-glucosidase"/>
    <property type="match status" value="1"/>
</dbReference>
<evidence type="ECO:0000313" key="12">
    <source>
        <dbReference type="EMBL" id="KAG2180978.1"/>
    </source>
</evidence>
<comment type="caution">
    <text evidence="12">The sequence shown here is derived from an EMBL/GenBank/DDBJ whole genome shotgun (WGS) entry which is preliminary data.</text>
</comment>
<keyword evidence="9" id="KW-0326">Glycosidase</keyword>
<dbReference type="InterPro" id="IPR026891">
    <property type="entry name" value="Fn3-like"/>
</dbReference>
<dbReference type="Gene3D" id="3.40.50.1700">
    <property type="entry name" value="Glycoside hydrolase family 3 C-terminal domain"/>
    <property type="match status" value="1"/>
</dbReference>
<keyword evidence="6" id="KW-0378">Hydrolase</keyword>
<dbReference type="InterPro" id="IPR036962">
    <property type="entry name" value="Glyco_hydro_3_N_sf"/>
</dbReference>
<dbReference type="GO" id="GO:0030248">
    <property type="term" value="F:cellulose binding"/>
    <property type="evidence" value="ECO:0007669"/>
    <property type="project" value="InterPro"/>
</dbReference>
<dbReference type="AlphaFoldDB" id="A0A8H7PVH4"/>
<keyword evidence="10" id="KW-0624">Polysaccharide degradation</keyword>
<dbReference type="PRINTS" id="PR00133">
    <property type="entry name" value="GLHYDRLASE3"/>
</dbReference>
<sequence length="769" mass="84905">MMLAPSTLAEACNQAGEQCGGVGFIGEQCCTRGHQCVATNKYTSVRLLRFLLGRTSKIRYIRDFSCAHHFHYSNANMTVKWDVAIQKSKALVDKMTLDEKINFATGVGWQEGACLGNIAAVPRLNFTGLCLQDSPAGIRFAKGVSVFPSGINTAATFDKDLIYERARIQGEEFRAKGVNVALSPMMNLLRSPWAGRNWEGAGEDPYLVGIAAGLSVSGIQSNGVIATAKHFVGNEQETNRVTYSSYISDRAMHELYLWPFRESVEAGVGSVMCAYNKVNGTYACENDKLLNGLLKGELNFKGFVQSDWSATMSSVPSALGGLDMTMPGDIQFHSKDSYFGKNLTSTIEKNEVPESRVHDMAVRILAAWFLHEQDQDYPEVNFDSWDMNPARYVDVQGSHGRTIREIGAASTILLKNEKNVLPLNYAKSLAVIGDDAGDNPGGPNACEDRGCDRGTLAIGWGSGTAEFPYLISPFDGINSRAARNVKVLHSLDDYDYDYASQIAAEVEVPIVFANADSGEEFVTVEENVGDRQHLQLWHNTEKLIKAVADANDKTVVVIHSVGPVDMAWADHPNISAIVWAGLPGQESGNSLADVLFGDVNPSGRLPYTIAKSVSDYPVRIEKSKEIRYTEDLNIGYRYFENKNIQPKYEFGYGLSYTRFNYSKAQIEQVGDDIKVTVHLQNIGDYDGAEVPQLYLEFPNEAEQPSKILRGFEKVFMKSGHSGKAEFILNDKLLSYWNVVKQAWVVPSGNFTVHIGASSRDIRFKQTFII</sequence>
<feature type="domain" description="Fibronectin type III-like" evidence="11">
    <location>
        <begin position="689"/>
        <end position="758"/>
    </location>
</feature>
<dbReference type="EMBL" id="JAEPQZ010000005">
    <property type="protein sequence ID" value="KAG2180978.1"/>
    <property type="molecule type" value="Genomic_DNA"/>
</dbReference>
<dbReference type="SUPFAM" id="SSF51445">
    <property type="entry name" value="(Trans)glycosidases"/>
    <property type="match status" value="1"/>
</dbReference>
<protein>
    <recommendedName>
        <fullName evidence="4">beta-glucosidase</fullName>
        <ecNumber evidence="4">3.2.1.21</ecNumber>
    </recommendedName>
</protein>
<evidence type="ECO:0000313" key="13">
    <source>
        <dbReference type="Proteomes" id="UP000654370"/>
    </source>
</evidence>
<dbReference type="GO" id="GO:0030245">
    <property type="term" value="P:cellulose catabolic process"/>
    <property type="evidence" value="ECO:0007669"/>
    <property type="project" value="UniProtKB-KW"/>
</dbReference>
<comment type="pathway">
    <text evidence="2">Glycan metabolism; cellulose degradation.</text>
</comment>
<dbReference type="InterPro" id="IPR017853">
    <property type="entry name" value="GH"/>
</dbReference>
<dbReference type="SMART" id="SM01217">
    <property type="entry name" value="Fn3_like"/>
    <property type="match status" value="1"/>
</dbReference>
<comment type="similarity">
    <text evidence="3">Belongs to the glycosyl hydrolase 3 family.</text>
</comment>
<dbReference type="SUPFAM" id="SSF52279">
    <property type="entry name" value="Beta-D-glucan exohydrolase, C-terminal domain"/>
    <property type="match status" value="1"/>
</dbReference>
<dbReference type="Pfam" id="PF14310">
    <property type="entry name" value="Fn3-like"/>
    <property type="match status" value="1"/>
</dbReference>
<evidence type="ECO:0000256" key="3">
    <source>
        <dbReference type="ARBA" id="ARBA00005336"/>
    </source>
</evidence>
<dbReference type="SUPFAM" id="SSF57180">
    <property type="entry name" value="Cellulose-binding domain"/>
    <property type="match status" value="1"/>
</dbReference>
<accession>A0A8H7PVH4</accession>
<keyword evidence="7" id="KW-0136">Cellulose degradation</keyword>
<evidence type="ECO:0000256" key="5">
    <source>
        <dbReference type="ARBA" id="ARBA00022729"/>
    </source>
</evidence>
<dbReference type="Proteomes" id="UP000654370">
    <property type="component" value="Unassembled WGS sequence"/>
</dbReference>
<evidence type="ECO:0000259" key="11">
    <source>
        <dbReference type="SMART" id="SM01217"/>
    </source>
</evidence>
<dbReference type="GO" id="GO:0005576">
    <property type="term" value="C:extracellular region"/>
    <property type="evidence" value="ECO:0007669"/>
    <property type="project" value="InterPro"/>
</dbReference>
<dbReference type="OrthoDB" id="416222at2759"/>
<dbReference type="Pfam" id="PF00734">
    <property type="entry name" value="CBM_1"/>
    <property type="match status" value="1"/>
</dbReference>
<dbReference type="Pfam" id="PF00933">
    <property type="entry name" value="Glyco_hydro_3"/>
    <property type="match status" value="1"/>
</dbReference>
<dbReference type="Pfam" id="PF01915">
    <property type="entry name" value="Glyco_hydro_3_C"/>
    <property type="match status" value="1"/>
</dbReference>
<dbReference type="InterPro" id="IPR001764">
    <property type="entry name" value="Glyco_hydro_3_N"/>
</dbReference>
<dbReference type="InterPro" id="IPR002772">
    <property type="entry name" value="Glyco_hydro_3_C"/>
</dbReference>
<dbReference type="Gene3D" id="3.20.20.300">
    <property type="entry name" value="Glycoside hydrolase, family 3, N-terminal domain"/>
    <property type="match status" value="1"/>
</dbReference>
<comment type="catalytic activity">
    <reaction evidence="1">
        <text>Hydrolysis of terminal, non-reducing beta-D-glucosyl residues with release of beta-D-glucose.</text>
        <dbReference type="EC" id="3.2.1.21"/>
    </reaction>
</comment>
<evidence type="ECO:0000256" key="1">
    <source>
        <dbReference type="ARBA" id="ARBA00000448"/>
    </source>
</evidence>
<evidence type="ECO:0000256" key="8">
    <source>
        <dbReference type="ARBA" id="ARBA00023277"/>
    </source>
</evidence>
<dbReference type="PANTHER" id="PTHR42715">
    <property type="entry name" value="BETA-GLUCOSIDASE"/>
    <property type="match status" value="1"/>
</dbReference>
<keyword evidence="8" id="KW-0119">Carbohydrate metabolism</keyword>
<keyword evidence="5" id="KW-0732">Signal</keyword>
<organism evidence="12 13">
    <name type="scientific">Mortierella isabellina</name>
    <name type="common">Filamentous fungus</name>
    <name type="synonym">Umbelopsis isabellina</name>
    <dbReference type="NCBI Taxonomy" id="91625"/>
    <lineage>
        <taxon>Eukaryota</taxon>
        <taxon>Fungi</taxon>
        <taxon>Fungi incertae sedis</taxon>
        <taxon>Mucoromycota</taxon>
        <taxon>Mucoromycotina</taxon>
        <taxon>Umbelopsidomycetes</taxon>
        <taxon>Umbelopsidales</taxon>
        <taxon>Umbelopsidaceae</taxon>
        <taxon>Umbelopsis</taxon>
    </lineage>
</organism>
<reference evidence="12" key="1">
    <citation type="submission" date="2020-12" db="EMBL/GenBank/DDBJ databases">
        <title>Metabolic potential, ecology and presence of endohyphal bacteria is reflected in genomic diversity of Mucoromycotina.</title>
        <authorList>
            <person name="Muszewska A."/>
            <person name="Okrasinska A."/>
            <person name="Steczkiewicz K."/>
            <person name="Drgas O."/>
            <person name="Orlowska M."/>
            <person name="Perlinska-Lenart U."/>
            <person name="Aleksandrzak-Piekarczyk T."/>
            <person name="Szatraj K."/>
            <person name="Zielenkiewicz U."/>
            <person name="Pilsyk S."/>
            <person name="Malc E."/>
            <person name="Mieczkowski P."/>
            <person name="Kruszewska J.S."/>
            <person name="Biernat P."/>
            <person name="Pawlowska J."/>
        </authorList>
    </citation>
    <scope>NUCLEOTIDE SEQUENCE</scope>
    <source>
        <strain evidence="12">WA0000067209</strain>
    </source>
</reference>
<proteinExistence type="inferred from homology"/>
<dbReference type="Gene3D" id="2.60.40.10">
    <property type="entry name" value="Immunoglobulins"/>
    <property type="match status" value="1"/>
</dbReference>
<dbReference type="InterPro" id="IPR035971">
    <property type="entry name" value="CBD_sf"/>
</dbReference>
<dbReference type="InterPro" id="IPR000254">
    <property type="entry name" value="CBD"/>
</dbReference>
<evidence type="ECO:0000256" key="10">
    <source>
        <dbReference type="ARBA" id="ARBA00023326"/>
    </source>
</evidence>
<evidence type="ECO:0000256" key="2">
    <source>
        <dbReference type="ARBA" id="ARBA00004987"/>
    </source>
</evidence>
<dbReference type="EC" id="3.2.1.21" evidence="4"/>
<evidence type="ECO:0000256" key="7">
    <source>
        <dbReference type="ARBA" id="ARBA00023001"/>
    </source>
</evidence>
<dbReference type="InterPro" id="IPR050288">
    <property type="entry name" value="Cellulose_deg_GH3"/>
</dbReference>
<evidence type="ECO:0000256" key="4">
    <source>
        <dbReference type="ARBA" id="ARBA00012744"/>
    </source>
</evidence>
<dbReference type="GO" id="GO:0008422">
    <property type="term" value="F:beta-glucosidase activity"/>
    <property type="evidence" value="ECO:0007669"/>
    <property type="project" value="UniProtKB-EC"/>
</dbReference>
<evidence type="ECO:0000256" key="9">
    <source>
        <dbReference type="ARBA" id="ARBA00023295"/>
    </source>
</evidence>
<gene>
    <name evidence="12" type="ORF">INT43_008560</name>
</gene>
<dbReference type="FunFam" id="3.40.50.1700:FF:000003">
    <property type="entry name" value="Probable beta-glucosidase"/>
    <property type="match status" value="1"/>
</dbReference>
<name>A0A8H7PVH4_MORIS</name>
<evidence type="ECO:0000256" key="6">
    <source>
        <dbReference type="ARBA" id="ARBA00022801"/>
    </source>
</evidence>
<dbReference type="InterPro" id="IPR036881">
    <property type="entry name" value="Glyco_hydro_3_C_sf"/>
</dbReference>
<dbReference type="InterPro" id="IPR013783">
    <property type="entry name" value="Ig-like_fold"/>
</dbReference>